<feature type="region of interest" description="Disordered" evidence="1">
    <location>
        <begin position="106"/>
        <end position="128"/>
    </location>
</feature>
<dbReference type="AlphaFoldDB" id="Q63EJ6"/>
<accession>Q63EJ6</accession>
<dbReference type="Pfam" id="PF14168">
    <property type="entry name" value="YjzC"/>
    <property type="match status" value="1"/>
</dbReference>
<dbReference type="KEGG" id="bcz:BCE33L1065"/>
<evidence type="ECO:0000313" key="2">
    <source>
        <dbReference type="EMBL" id="AAU19180.1"/>
    </source>
</evidence>
<evidence type="ECO:0000256" key="1">
    <source>
        <dbReference type="SAM" id="MobiDB-lite"/>
    </source>
</evidence>
<sequence>MFDSPLKLAYSRLVSFFSTNRNEIPALSLCHSCICTRTKCSTCFLNMTEKLSFKMDILMRQRRHGRRMEMGQNRRFRSGQKAPNDGIYVEIGETGSMVKDPQMVKLTAGDKFPDNTNHNRQWTYKRKP</sequence>
<dbReference type="EMBL" id="CP000001">
    <property type="protein sequence ID" value="AAU19180.1"/>
    <property type="molecule type" value="Genomic_DNA"/>
</dbReference>
<name>Q63EJ6_BACCZ</name>
<organism evidence="2 3">
    <name type="scientific">Bacillus cereus (strain ZK / E33L)</name>
    <dbReference type="NCBI Taxonomy" id="288681"/>
    <lineage>
        <taxon>Bacteria</taxon>
        <taxon>Bacillati</taxon>
        <taxon>Bacillota</taxon>
        <taxon>Bacilli</taxon>
        <taxon>Bacillales</taxon>
        <taxon>Bacillaceae</taxon>
        <taxon>Bacillus</taxon>
        <taxon>Bacillus cereus group</taxon>
    </lineage>
</organism>
<evidence type="ECO:0000313" key="3">
    <source>
        <dbReference type="Proteomes" id="UP000002612"/>
    </source>
</evidence>
<proteinExistence type="predicted"/>
<protein>
    <recommendedName>
        <fullName evidence="4">YjzC family protein</fullName>
    </recommendedName>
</protein>
<evidence type="ECO:0008006" key="4">
    <source>
        <dbReference type="Google" id="ProtNLM"/>
    </source>
</evidence>
<dbReference type="InterPro" id="IPR025549">
    <property type="entry name" value="YjzC"/>
</dbReference>
<dbReference type="Proteomes" id="UP000002612">
    <property type="component" value="Chromosome"/>
</dbReference>
<reference evidence="3" key="1">
    <citation type="journal article" date="2006" name="J. Bacteriol.">
        <title>Pathogenomic sequence analysis of Bacillus cereus and Bacillus thuringiensis isolates closely related to Bacillus anthracis.</title>
        <authorList>
            <person name="Han C.S."/>
            <person name="Xie G."/>
            <person name="Challacombe J.F."/>
            <person name="Altherr M.R."/>
            <person name="Bhotika S.S."/>
            <person name="Brown N."/>
            <person name="Bruce D."/>
            <person name="Campbell C.S."/>
            <person name="Campbell M.L."/>
            <person name="Chen J."/>
            <person name="Chertkov O."/>
            <person name="Cleland C."/>
            <person name="Dimitrijevic M."/>
            <person name="Doggett N.A."/>
            <person name="Fawcett J.J."/>
            <person name="Glavina T."/>
            <person name="Goodwin L.A."/>
            <person name="Green L.D."/>
            <person name="Hill K.K."/>
            <person name="Hitchcock P."/>
            <person name="Jackson P.J."/>
            <person name="Keim P."/>
            <person name="Kewalramani A.R."/>
            <person name="Longmire J."/>
            <person name="Lucas S."/>
            <person name="Malfatti S."/>
            <person name="McMurry K."/>
            <person name="Meincke L.J."/>
            <person name="Misra M."/>
            <person name="Moseman B.L."/>
            <person name="Mundt M."/>
            <person name="Munk A.C."/>
            <person name="Okinaka R.T."/>
            <person name="Parson-Quintana B."/>
            <person name="Reilly L.P."/>
            <person name="Richardson P."/>
            <person name="Robinson D.L."/>
            <person name="Rubin E."/>
            <person name="Saunders E."/>
            <person name="Tapia R."/>
            <person name="Tesmer J.G."/>
            <person name="Thayer N."/>
            <person name="Thompson L.S."/>
            <person name="Tice H."/>
            <person name="Ticknor L.O."/>
            <person name="Wills P.L."/>
            <person name="Brettin T.S."/>
            <person name="Gilna P."/>
        </authorList>
    </citation>
    <scope>NUCLEOTIDE SEQUENCE [LARGE SCALE GENOMIC DNA]</scope>
    <source>
        <strain evidence="3">ZK / E33L</strain>
    </source>
</reference>
<gene>
    <name evidence="2" type="ordered locus">BCE33L1065</name>
</gene>